<dbReference type="GO" id="GO:0005737">
    <property type="term" value="C:cytoplasm"/>
    <property type="evidence" value="ECO:0007669"/>
    <property type="project" value="UniProtKB-SubCell"/>
</dbReference>
<dbReference type="HAMAP" id="MF_00050">
    <property type="entry name" value="EF_Ts"/>
    <property type="match status" value="1"/>
</dbReference>
<keyword evidence="4 6" id="KW-0251">Elongation factor</keyword>
<dbReference type="Gene3D" id="3.30.479.20">
    <property type="entry name" value="Elongation factor Ts, dimerisation domain"/>
    <property type="match status" value="2"/>
</dbReference>
<feature type="region of interest" description="Involved in Mg(2+) ion dislocation from EF-Tu" evidence="6">
    <location>
        <begin position="82"/>
        <end position="85"/>
    </location>
</feature>
<keyword evidence="5 6" id="KW-0648">Protein biosynthesis</keyword>
<organism evidence="10 11">
    <name type="scientific">Usitatibacter palustris</name>
    <dbReference type="NCBI Taxonomy" id="2732487"/>
    <lineage>
        <taxon>Bacteria</taxon>
        <taxon>Pseudomonadati</taxon>
        <taxon>Pseudomonadota</taxon>
        <taxon>Betaproteobacteria</taxon>
        <taxon>Nitrosomonadales</taxon>
        <taxon>Usitatibacteraceae</taxon>
        <taxon>Usitatibacter</taxon>
    </lineage>
</organism>
<dbReference type="Gene3D" id="1.10.286.20">
    <property type="match status" value="1"/>
</dbReference>
<dbReference type="RefSeq" id="WP_171160933.1">
    <property type="nucleotide sequence ID" value="NZ_CP053073.1"/>
</dbReference>
<dbReference type="Gene3D" id="1.10.8.10">
    <property type="entry name" value="DNA helicase RuvA subunit, C-terminal domain"/>
    <property type="match status" value="1"/>
</dbReference>
<dbReference type="AlphaFoldDB" id="A0A6M4H830"/>
<dbReference type="PROSITE" id="PS01127">
    <property type="entry name" value="EF_TS_2"/>
    <property type="match status" value="1"/>
</dbReference>
<evidence type="ECO:0000256" key="6">
    <source>
        <dbReference type="HAMAP-Rule" id="MF_00050"/>
    </source>
</evidence>
<dbReference type="Pfam" id="PF00889">
    <property type="entry name" value="EF_TS"/>
    <property type="match status" value="1"/>
</dbReference>
<dbReference type="InterPro" id="IPR014039">
    <property type="entry name" value="Transl_elong_EFTs/EF1B_dimer"/>
</dbReference>
<dbReference type="SUPFAM" id="SSF54713">
    <property type="entry name" value="Elongation factor Ts (EF-Ts), dimerisation domain"/>
    <property type="match status" value="2"/>
</dbReference>
<evidence type="ECO:0000256" key="8">
    <source>
        <dbReference type="RuleBase" id="RU000643"/>
    </source>
</evidence>
<dbReference type="CDD" id="cd14275">
    <property type="entry name" value="UBA_EF-Ts"/>
    <property type="match status" value="1"/>
</dbReference>
<evidence type="ECO:0000256" key="3">
    <source>
        <dbReference type="ARBA" id="ARBA00022490"/>
    </source>
</evidence>
<gene>
    <name evidence="6 10" type="primary">tsf</name>
    <name evidence="10" type="ORF">DSM104440_00940</name>
</gene>
<dbReference type="KEGG" id="upl:DSM104440_00940"/>
<evidence type="ECO:0000313" key="10">
    <source>
        <dbReference type="EMBL" id="QJR14147.1"/>
    </source>
</evidence>
<sequence>MAEITAGLVKELRELTGLGMMECKKALEEAGGDIKKAEELLRIKSGAKASKAAGRVAADGAIGSYLSPDAKLGALVEVNAETDFVAKNPDFESFTKDVAKLVAEKSPADVAALSALSIGGETVESLRQKLVQKIGENINVRRFERIQSNGKVISYIHPGAKVAVLVDLEGDEAVAKDVAMHIAFAKPQFFTKDQVNPDVVAAERKVIEARAAESGKPPEIVAKMVEGGINKFVGEITLLGQPFVKDDKQTVQKMLDANKAKLHGYRYLVVGQGIEKKQTDFAAEVAAMSKGNG</sequence>
<keyword evidence="3 6" id="KW-0963">Cytoplasm</keyword>
<comment type="subcellular location">
    <subcellularLocation>
        <location evidence="6 8">Cytoplasm</location>
    </subcellularLocation>
</comment>
<dbReference type="InParanoid" id="A0A6M4H830"/>
<dbReference type="FunFam" id="1.10.8.10:FF:000001">
    <property type="entry name" value="Elongation factor Ts"/>
    <property type="match status" value="1"/>
</dbReference>
<dbReference type="PANTHER" id="PTHR11741:SF0">
    <property type="entry name" value="ELONGATION FACTOR TS, MITOCHONDRIAL"/>
    <property type="match status" value="1"/>
</dbReference>
<proteinExistence type="inferred from homology"/>
<evidence type="ECO:0000256" key="2">
    <source>
        <dbReference type="ARBA" id="ARBA00016956"/>
    </source>
</evidence>
<keyword evidence="11" id="KW-1185">Reference proteome</keyword>
<comment type="similarity">
    <text evidence="1 6 7">Belongs to the EF-Ts family.</text>
</comment>
<accession>A0A6M4H830</accession>
<evidence type="ECO:0000256" key="5">
    <source>
        <dbReference type="ARBA" id="ARBA00022917"/>
    </source>
</evidence>
<comment type="function">
    <text evidence="6 7">Associates with the EF-Tu.GDP complex and induces the exchange of GDP to GTP. It remains bound to the aminoacyl-tRNA.EF-Tu.GTP complex up to the GTP hydrolysis stage on the ribosome.</text>
</comment>
<name>A0A6M4H830_9PROT</name>
<dbReference type="InterPro" id="IPR009060">
    <property type="entry name" value="UBA-like_sf"/>
</dbReference>
<dbReference type="PROSITE" id="PS01126">
    <property type="entry name" value="EF_TS_1"/>
    <property type="match status" value="1"/>
</dbReference>
<evidence type="ECO:0000313" key="11">
    <source>
        <dbReference type="Proteomes" id="UP000503096"/>
    </source>
</evidence>
<dbReference type="InterPro" id="IPR036402">
    <property type="entry name" value="EF-Ts_dimer_sf"/>
</dbReference>
<evidence type="ECO:0000259" key="9">
    <source>
        <dbReference type="Pfam" id="PF00889"/>
    </source>
</evidence>
<dbReference type="PANTHER" id="PTHR11741">
    <property type="entry name" value="ELONGATION FACTOR TS"/>
    <property type="match status" value="1"/>
</dbReference>
<protein>
    <recommendedName>
        <fullName evidence="2 6">Elongation factor Ts</fullName>
        <shortName evidence="6">EF-Ts</shortName>
    </recommendedName>
</protein>
<dbReference type="InterPro" id="IPR001816">
    <property type="entry name" value="Transl_elong_EFTs/EF1B"/>
</dbReference>
<dbReference type="NCBIfam" id="TIGR00116">
    <property type="entry name" value="tsf"/>
    <property type="match status" value="1"/>
</dbReference>
<dbReference type="FunFam" id="1.10.286.20:FF:000001">
    <property type="entry name" value="Elongation factor Ts"/>
    <property type="match status" value="1"/>
</dbReference>
<evidence type="ECO:0000256" key="1">
    <source>
        <dbReference type="ARBA" id="ARBA00005532"/>
    </source>
</evidence>
<dbReference type="FunCoup" id="A0A6M4H830">
    <property type="interactions" value="606"/>
</dbReference>
<dbReference type="InterPro" id="IPR018101">
    <property type="entry name" value="Transl_elong_Ts_CS"/>
</dbReference>
<dbReference type="SUPFAM" id="SSF46934">
    <property type="entry name" value="UBA-like"/>
    <property type="match status" value="1"/>
</dbReference>
<evidence type="ECO:0000256" key="4">
    <source>
        <dbReference type="ARBA" id="ARBA00022768"/>
    </source>
</evidence>
<feature type="domain" description="Translation elongation factor EFTs/EF1B dimerisation" evidence="9">
    <location>
        <begin position="73"/>
        <end position="272"/>
    </location>
</feature>
<reference evidence="10 11" key="1">
    <citation type="submission" date="2020-04" db="EMBL/GenBank/DDBJ databases">
        <title>Usitatibacter rugosus gen. nov., sp. nov. and Usitatibacter palustris sp. nov., novel members of Usitatibacteraceae fam. nov. within the order Nitrosomonadales isolated from soil.</title>
        <authorList>
            <person name="Huber K.J."/>
            <person name="Neumann-Schaal M."/>
            <person name="Geppert A."/>
            <person name="Luckner M."/>
            <person name="Wanner G."/>
            <person name="Overmann J."/>
        </authorList>
    </citation>
    <scope>NUCLEOTIDE SEQUENCE [LARGE SCALE GENOMIC DNA]</scope>
    <source>
        <strain evidence="10 11">Swamp67</strain>
    </source>
</reference>
<evidence type="ECO:0000256" key="7">
    <source>
        <dbReference type="RuleBase" id="RU000642"/>
    </source>
</evidence>
<dbReference type="GO" id="GO:0003746">
    <property type="term" value="F:translation elongation factor activity"/>
    <property type="evidence" value="ECO:0007669"/>
    <property type="project" value="UniProtKB-UniRule"/>
</dbReference>
<dbReference type="EMBL" id="CP053073">
    <property type="protein sequence ID" value="QJR14147.1"/>
    <property type="molecule type" value="Genomic_DNA"/>
</dbReference>
<dbReference type="Proteomes" id="UP000503096">
    <property type="component" value="Chromosome"/>
</dbReference>